<gene>
    <name evidence="1" type="ORF">ANCCAN_13119</name>
</gene>
<dbReference type="OrthoDB" id="5870038at2759"/>
<dbReference type="AlphaFoldDB" id="A0A368GCF0"/>
<comment type="caution">
    <text evidence="1">The sequence shown here is derived from an EMBL/GenBank/DDBJ whole genome shotgun (WGS) entry which is preliminary data.</text>
</comment>
<evidence type="ECO:0000313" key="2">
    <source>
        <dbReference type="Proteomes" id="UP000252519"/>
    </source>
</evidence>
<reference evidence="1 2" key="1">
    <citation type="submission" date="2014-10" db="EMBL/GenBank/DDBJ databases">
        <title>Draft genome of the hookworm Ancylostoma caninum.</title>
        <authorList>
            <person name="Mitreva M."/>
        </authorList>
    </citation>
    <scope>NUCLEOTIDE SEQUENCE [LARGE SCALE GENOMIC DNA]</scope>
    <source>
        <strain evidence="1 2">Baltimore</strain>
    </source>
</reference>
<dbReference type="EMBL" id="JOJR01000257">
    <property type="protein sequence ID" value="RCN40949.1"/>
    <property type="molecule type" value="Genomic_DNA"/>
</dbReference>
<name>A0A368GCF0_ANCCA</name>
<sequence>MQELFAFIKDRNRDPIIEAALHALQTLAAKVPMELSAQIEAETRARTIRPIIGCFPRNIKQMLRTK</sequence>
<organism evidence="1 2">
    <name type="scientific">Ancylostoma caninum</name>
    <name type="common">Dog hookworm</name>
    <dbReference type="NCBI Taxonomy" id="29170"/>
    <lineage>
        <taxon>Eukaryota</taxon>
        <taxon>Metazoa</taxon>
        <taxon>Ecdysozoa</taxon>
        <taxon>Nematoda</taxon>
        <taxon>Chromadorea</taxon>
        <taxon>Rhabditida</taxon>
        <taxon>Rhabditina</taxon>
        <taxon>Rhabditomorpha</taxon>
        <taxon>Strongyloidea</taxon>
        <taxon>Ancylostomatidae</taxon>
        <taxon>Ancylostomatinae</taxon>
        <taxon>Ancylostoma</taxon>
    </lineage>
</organism>
<keyword evidence="2" id="KW-1185">Reference proteome</keyword>
<protein>
    <submittedName>
        <fullName evidence="1">Uncharacterized protein</fullName>
    </submittedName>
</protein>
<accession>A0A368GCF0</accession>
<proteinExistence type="predicted"/>
<evidence type="ECO:0000313" key="1">
    <source>
        <dbReference type="EMBL" id="RCN40949.1"/>
    </source>
</evidence>
<dbReference type="Proteomes" id="UP000252519">
    <property type="component" value="Unassembled WGS sequence"/>
</dbReference>